<evidence type="ECO:0000313" key="4">
    <source>
        <dbReference type="EMBL" id="MBK1671056.1"/>
    </source>
</evidence>
<evidence type="ECO:0000256" key="3">
    <source>
        <dbReference type="ARBA" id="ARBA00023180"/>
    </source>
</evidence>
<evidence type="ECO:0000313" key="5">
    <source>
        <dbReference type="Proteomes" id="UP001296873"/>
    </source>
</evidence>
<dbReference type="PANTHER" id="PTHR11475">
    <property type="entry name" value="OXIDASE/PEROXIDASE"/>
    <property type="match status" value="1"/>
</dbReference>
<keyword evidence="5" id="KW-1185">Reference proteome</keyword>
<dbReference type="CDD" id="cd09819">
    <property type="entry name" value="An_peroxidase_bacterial_1"/>
    <property type="match status" value="1"/>
</dbReference>
<dbReference type="InterPro" id="IPR010255">
    <property type="entry name" value="Haem_peroxidase_sf"/>
</dbReference>
<proteinExistence type="predicted"/>
<name>A0ABS1DKK8_9PROT</name>
<evidence type="ECO:0008006" key="6">
    <source>
        <dbReference type="Google" id="ProtNLM"/>
    </source>
</evidence>
<organism evidence="4 5">
    <name type="scientific">Rhodovibrio sodomensis</name>
    <dbReference type="NCBI Taxonomy" id="1088"/>
    <lineage>
        <taxon>Bacteria</taxon>
        <taxon>Pseudomonadati</taxon>
        <taxon>Pseudomonadota</taxon>
        <taxon>Alphaproteobacteria</taxon>
        <taxon>Rhodospirillales</taxon>
        <taxon>Rhodovibrionaceae</taxon>
        <taxon>Rhodovibrio</taxon>
    </lineage>
</organism>
<accession>A0ABS1DKK8</accession>
<dbReference type="Pfam" id="PF03098">
    <property type="entry name" value="An_peroxidase"/>
    <property type="match status" value="1"/>
</dbReference>
<dbReference type="EMBL" id="NRRL01000140">
    <property type="protein sequence ID" value="MBK1671056.1"/>
    <property type="molecule type" value="Genomic_DNA"/>
</dbReference>
<evidence type="ECO:0000256" key="2">
    <source>
        <dbReference type="ARBA" id="ARBA00022525"/>
    </source>
</evidence>
<sequence length="474" mass="52817">MLPKHNRYRPKLRTGARRARTFRGPYMAHHGCMAIRGANEHRDEDVELGGRFSRLFGDLPALYTDPAVLRDLGDNKVKENPSDSTRRSTTYPLGMVFFGQFIDHDITLDVTSGLDRTNDPLAIENFRTPALDLDSVYGTDPEAFPFLYEKSGSHKLILGYHGIDLPRSPDGVALIGDPRNDENRIISQLHLAFIKFANAVLAETGGDLAEAQRLTRWHYQWIILHEFLPLTCGEDLVRDILSNGRKIYRPTGTRAFIPVEFAVAAYRYGHSQLPDFLSFNDDSRRVQFFGKELGQGFTPVEKKDQAVDWRHFFHAGKNPVAQLAQKIDAGMAGELLALPFIDDAANKSLATRNLLRGQSFRLPSGQAIAEVMGETPLTSAEVGTGTQVDAATPLWFYILREAELKGERNGNTGERLGPVGGRIVAETLIGLMEYDDSAFLGSNRNWLPELPLAEKTREPSTFAMGDLLAFARTV</sequence>
<reference evidence="4 5" key="1">
    <citation type="journal article" date="2020" name="Microorganisms">
        <title>Osmotic Adaptation and Compatible Solute Biosynthesis of Phototrophic Bacteria as Revealed from Genome Analyses.</title>
        <authorList>
            <person name="Imhoff J.F."/>
            <person name="Rahn T."/>
            <person name="Kunzel S."/>
            <person name="Keller A."/>
            <person name="Neulinger S.C."/>
        </authorList>
    </citation>
    <scope>NUCLEOTIDE SEQUENCE [LARGE SCALE GENOMIC DNA]</scope>
    <source>
        <strain evidence="4 5">DSM 9895</strain>
    </source>
</reference>
<dbReference type="InterPro" id="IPR019791">
    <property type="entry name" value="Haem_peroxidase_animal"/>
</dbReference>
<keyword evidence="3" id="KW-0325">Glycoprotein</keyword>
<dbReference type="PROSITE" id="PS50292">
    <property type="entry name" value="PEROXIDASE_3"/>
    <property type="match status" value="1"/>
</dbReference>
<gene>
    <name evidence="4" type="ORF">CKO28_23905</name>
</gene>
<dbReference type="InterPro" id="IPR037120">
    <property type="entry name" value="Haem_peroxidase_sf_animal"/>
</dbReference>
<dbReference type="PANTHER" id="PTHR11475:SF4">
    <property type="entry name" value="CHORION PEROXIDASE"/>
    <property type="match status" value="1"/>
</dbReference>
<evidence type="ECO:0000256" key="1">
    <source>
        <dbReference type="ARBA" id="ARBA00004613"/>
    </source>
</evidence>
<dbReference type="Proteomes" id="UP001296873">
    <property type="component" value="Unassembled WGS sequence"/>
</dbReference>
<protein>
    <recommendedName>
        <fullName evidence="6">Peroxidase</fullName>
    </recommendedName>
</protein>
<keyword evidence="2" id="KW-0964">Secreted</keyword>
<comment type="subcellular location">
    <subcellularLocation>
        <location evidence="1">Secreted</location>
    </subcellularLocation>
</comment>
<comment type="caution">
    <text evidence="4">The sequence shown here is derived from an EMBL/GenBank/DDBJ whole genome shotgun (WGS) entry which is preliminary data.</text>
</comment>
<dbReference type="Gene3D" id="1.10.640.10">
    <property type="entry name" value="Haem peroxidase domain superfamily, animal type"/>
    <property type="match status" value="1"/>
</dbReference>
<dbReference type="SUPFAM" id="SSF48113">
    <property type="entry name" value="Heme-dependent peroxidases"/>
    <property type="match status" value="1"/>
</dbReference>